<reference evidence="4 5" key="1">
    <citation type="submission" date="2016-10" db="EMBL/GenBank/DDBJ databases">
        <authorList>
            <person name="de Groot N.N."/>
        </authorList>
    </citation>
    <scope>NUCLEOTIDE SEQUENCE [LARGE SCALE GENOMIC DNA]</scope>
    <source>
        <strain evidence="5">DSM 938 / 37b4</strain>
    </source>
</reference>
<dbReference type="AlphaFoldDB" id="A0A1G7FEM9"/>
<comment type="similarity">
    <text evidence="1 2">Belongs to the RNase T2 family.</text>
</comment>
<dbReference type="InterPro" id="IPR018188">
    <property type="entry name" value="RNase_T2_His_AS_1"/>
</dbReference>
<accession>A0A1G7FEM9</accession>
<sequence>MRLFAICAAVLLASGAFAEGERAGRFDYYVLALSWSPGWCATEGRDRDARQCEPGSGASFVLHGLWPQFEAGWPSDCRSASRDPSRAQTAAMADIMGSDGAAWHQWKKHGRCSGLAAADYYATARQAYESVAIPVAFQELAQDVRLPAAAVEAAFLAANPGLSPEGVRVTCAGERIDELRICLTKDLLPRPCGADVRRDCRKPDALMERVR</sequence>
<evidence type="ECO:0000256" key="2">
    <source>
        <dbReference type="RuleBase" id="RU004328"/>
    </source>
</evidence>
<dbReference type="PROSITE" id="PS00530">
    <property type="entry name" value="RNASE_T2_1"/>
    <property type="match status" value="1"/>
</dbReference>
<dbReference type="InterPro" id="IPR039378">
    <property type="entry name" value="RNase_T2_prok"/>
</dbReference>
<dbReference type="OrthoDB" id="4720638at2"/>
<dbReference type="RefSeq" id="WP_074553015.1">
    <property type="nucleotide sequence ID" value="NZ_CP119563.1"/>
</dbReference>
<organism evidence="4 5">
    <name type="scientific">Rhodobacter capsulatus</name>
    <name type="common">Rhodopseudomonas capsulata</name>
    <dbReference type="NCBI Taxonomy" id="1061"/>
    <lineage>
        <taxon>Bacteria</taxon>
        <taxon>Pseudomonadati</taxon>
        <taxon>Pseudomonadota</taxon>
        <taxon>Alphaproteobacteria</taxon>
        <taxon>Rhodobacterales</taxon>
        <taxon>Rhodobacter group</taxon>
        <taxon>Rhodobacter</taxon>
    </lineage>
</organism>
<dbReference type="Proteomes" id="UP000183812">
    <property type="component" value="Unassembled WGS sequence"/>
</dbReference>
<protein>
    <submittedName>
        <fullName evidence="4">Ribonuclease T2</fullName>
    </submittedName>
</protein>
<dbReference type="Gene3D" id="3.90.730.10">
    <property type="entry name" value="Ribonuclease T2-like"/>
    <property type="match status" value="1"/>
</dbReference>
<evidence type="ECO:0000256" key="1">
    <source>
        <dbReference type="ARBA" id="ARBA00007469"/>
    </source>
</evidence>
<feature type="chain" id="PRO_5010363809" evidence="3">
    <location>
        <begin position="19"/>
        <end position="211"/>
    </location>
</feature>
<evidence type="ECO:0000313" key="4">
    <source>
        <dbReference type="EMBL" id="SDE74368.1"/>
    </source>
</evidence>
<gene>
    <name evidence="4" type="ORF">SAMN04244550_00960</name>
</gene>
<evidence type="ECO:0000313" key="5">
    <source>
        <dbReference type="Proteomes" id="UP000183812"/>
    </source>
</evidence>
<proteinExistence type="inferred from homology"/>
<dbReference type="PANTHER" id="PTHR11240">
    <property type="entry name" value="RIBONUCLEASE T2"/>
    <property type="match status" value="1"/>
</dbReference>
<dbReference type="PANTHER" id="PTHR11240:SF22">
    <property type="entry name" value="RIBONUCLEASE T2"/>
    <property type="match status" value="1"/>
</dbReference>
<dbReference type="GO" id="GO:0006401">
    <property type="term" value="P:RNA catabolic process"/>
    <property type="evidence" value="ECO:0007669"/>
    <property type="project" value="UniProtKB-ARBA"/>
</dbReference>
<dbReference type="InterPro" id="IPR036430">
    <property type="entry name" value="RNase_T2-like_sf"/>
</dbReference>
<name>A0A1G7FEM9_RHOCA</name>
<dbReference type="SUPFAM" id="SSF55895">
    <property type="entry name" value="Ribonuclease Rh-like"/>
    <property type="match status" value="1"/>
</dbReference>
<feature type="signal peptide" evidence="3">
    <location>
        <begin position="1"/>
        <end position="18"/>
    </location>
</feature>
<keyword evidence="3" id="KW-0732">Signal</keyword>
<dbReference type="InterPro" id="IPR001568">
    <property type="entry name" value="RNase_T2-like"/>
</dbReference>
<dbReference type="GO" id="GO:0003723">
    <property type="term" value="F:RNA binding"/>
    <property type="evidence" value="ECO:0007669"/>
    <property type="project" value="InterPro"/>
</dbReference>
<dbReference type="GO" id="GO:0033897">
    <property type="term" value="F:ribonuclease T2 activity"/>
    <property type="evidence" value="ECO:0007669"/>
    <property type="project" value="InterPro"/>
</dbReference>
<dbReference type="Pfam" id="PF00445">
    <property type="entry name" value="Ribonuclease_T2"/>
    <property type="match status" value="1"/>
</dbReference>
<dbReference type="CDD" id="cd01062">
    <property type="entry name" value="RNase_T2_prok"/>
    <property type="match status" value="1"/>
</dbReference>
<dbReference type="EMBL" id="FNAY01000003">
    <property type="protein sequence ID" value="SDE74368.1"/>
    <property type="molecule type" value="Genomic_DNA"/>
</dbReference>
<evidence type="ECO:0000256" key="3">
    <source>
        <dbReference type="SAM" id="SignalP"/>
    </source>
</evidence>